<reference evidence="3" key="1">
    <citation type="submission" date="2016-10" db="EMBL/GenBank/DDBJ databases">
        <authorList>
            <person name="de Groot N.N."/>
        </authorList>
    </citation>
    <scope>NUCLEOTIDE SEQUENCE</scope>
</reference>
<gene>
    <name evidence="3" type="ORF">MNB_SV-6-462</name>
</gene>
<dbReference type="InterPro" id="IPR027385">
    <property type="entry name" value="Beta-barrel_OMP"/>
</dbReference>
<dbReference type="EMBL" id="FPHC01000001">
    <property type="protein sequence ID" value="SFV49790.1"/>
    <property type="molecule type" value="Genomic_DNA"/>
</dbReference>
<name>A0A1W1B8H5_9ZZZZ</name>
<evidence type="ECO:0000259" key="2">
    <source>
        <dbReference type="Pfam" id="PF13505"/>
    </source>
</evidence>
<accession>A0A1W1B8H5</accession>
<organism evidence="3">
    <name type="scientific">hydrothermal vent metagenome</name>
    <dbReference type="NCBI Taxonomy" id="652676"/>
    <lineage>
        <taxon>unclassified sequences</taxon>
        <taxon>metagenomes</taxon>
        <taxon>ecological metagenomes</taxon>
    </lineage>
</organism>
<evidence type="ECO:0000256" key="1">
    <source>
        <dbReference type="ARBA" id="ARBA00022729"/>
    </source>
</evidence>
<sequence>MKYRVSLAVSFLILGKLSFAGGDIAPAKEPIAVVPVVEDSGIYLGIGASSMSLDNDLNSEEFSAKGIMIQAGYQFNQYIAIEGRYTINVGNLEYDHGTTNNPDYSDYPADFTNLALYLKPMYSLENFSIYGLLGYGEVTLTDLPHPNNPGSVERAERGFQWGLGASYKFMNNLSIFIDYTRVYDDKGFDYRAQDADITSDLWTLGVSYRF</sequence>
<feature type="domain" description="Outer membrane protein beta-barrel" evidence="2">
    <location>
        <begin position="38"/>
        <end position="210"/>
    </location>
</feature>
<dbReference type="InterPro" id="IPR011250">
    <property type="entry name" value="OMP/PagP_B-barrel"/>
</dbReference>
<keyword evidence="1" id="KW-0732">Signal</keyword>
<evidence type="ECO:0000313" key="3">
    <source>
        <dbReference type="EMBL" id="SFV49790.1"/>
    </source>
</evidence>
<dbReference type="SUPFAM" id="SSF56925">
    <property type="entry name" value="OMPA-like"/>
    <property type="match status" value="1"/>
</dbReference>
<protein>
    <submittedName>
        <fullName evidence="3">Putative outer membrane protein A</fullName>
    </submittedName>
</protein>
<dbReference type="AlphaFoldDB" id="A0A1W1B8H5"/>
<dbReference type="Pfam" id="PF13505">
    <property type="entry name" value="OMP_b-brl"/>
    <property type="match status" value="1"/>
</dbReference>
<dbReference type="Gene3D" id="2.40.160.20">
    <property type="match status" value="1"/>
</dbReference>
<proteinExistence type="predicted"/>